<feature type="compositionally biased region" description="Low complexity" evidence="1">
    <location>
        <begin position="574"/>
        <end position="588"/>
    </location>
</feature>
<feature type="region of interest" description="Disordered" evidence="1">
    <location>
        <begin position="105"/>
        <end position="284"/>
    </location>
</feature>
<sequence>MKKTSYHVNPAVNKWEEEQRRARMEKMIQRAKSTLPPEARGGAKTSGPKKPSPYSAENNAAKLVRKRSTTGGQGTPSGPAPVDVEELDSLIYNRVQEILGMPLMQRAAAARAASRGGGAPRPPVSGRGGRRPAWNDDWNGQTASAPSNHEERHTGSVGSRSGASNTTAYERSPSKSSAAPKPRPSATHGTQQRTSPSTGPAASRIPAPVRIEAPTNPSGGLHRRTSGRAPGAAEERVVLLPSPSPAAAAAASRGPLGARPGSSRYGSGAGAAAAAAGDPGAAAAGASGHLLEQSVVAAIEALNPHAPAAREAASRIAHHQHMQQGSNQGGERLATAVPSVGSGGGAMGISSSFRGSGAVAGTAAAMGASSRHLSGSASVFAAVGSRDASLMQSASLTATAAAAGGSQGGSPGTGTSVTGSSLRRPPLAPGLPRASGRGVPLAAGAGHHHYASNDGPTGAAAGDEEEDAYADDAFEEYEGTDDEGAAREAEAASAGHDEGEEGDQSGGEGGGAAGVDPDVVLLRDSVNALNGLVQLKIQQELVRSQQQQQSPGTAQPESSGGGSARGLHGPQGRLAAAAAGPDVLASLALVGSEEPDGRGAHGGPGRGDPANSSLGDGLRQSDLDYLARLGGGDPHDGGELATSTDERPFVIEPGAPAGTAKAWGDRQPWAKGKDGDSTATGLAKLRERQEREKQQQQQQRLSQQGLSGAEGGSRQARLEQADAPQSGRGSGLALADEEDSVLLGETLTPRRRSGAAAQMQAVSSALAALASSGQLGAEEAKDLRSQTDALYGSLVQLHHLMNGPRGAELYSSPSPSSSNGGGGSGGARGFTPPDMSPSDSPSQTARRQSAALGASPAKPAQVALEPLGAQSGGGEGAVQQLRKPPSGGGVIPGNSSHLQLTPKHQLIPEDVAWMAGLVHSLSRSLRVEKDEVELS</sequence>
<feature type="region of interest" description="Disordered" evidence="1">
    <location>
        <begin position="402"/>
        <end position="464"/>
    </location>
</feature>
<comment type="caution">
    <text evidence="2">The sequence shown here is derived from an EMBL/GenBank/DDBJ whole genome shotgun (WGS) entry which is preliminary data.</text>
</comment>
<feature type="compositionally biased region" description="Gly residues" evidence="1">
    <location>
        <begin position="504"/>
        <end position="513"/>
    </location>
</feature>
<feature type="region of interest" description="Disordered" evidence="1">
    <location>
        <begin position="478"/>
        <end position="516"/>
    </location>
</feature>
<feature type="compositionally biased region" description="Gly residues" evidence="1">
    <location>
        <begin position="819"/>
        <end position="828"/>
    </location>
</feature>
<feature type="region of interest" description="Disordered" evidence="1">
    <location>
        <begin position="1"/>
        <end position="84"/>
    </location>
</feature>
<accession>A0A9W6C0H0</accession>
<feature type="compositionally biased region" description="Low complexity" evidence="1">
    <location>
        <begin position="413"/>
        <end position="436"/>
    </location>
</feature>
<organism evidence="2 3">
    <name type="scientific">Pleodorina starrii</name>
    <dbReference type="NCBI Taxonomy" id="330485"/>
    <lineage>
        <taxon>Eukaryota</taxon>
        <taxon>Viridiplantae</taxon>
        <taxon>Chlorophyta</taxon>
        <taxon>core chlorophytes</taxon>
        <taxon>Chlorophyceae</taxon>
        <taxon>CS clade</taxon>
        <taxon>Chlamydomonadales</taxon>
        <taxon>Volvocaceae</taxon>
        <taxon>Pleodorina</taxon>
    </lineage>
</organism>
<feature type="compositionally biased region" description="Polar residues" evidence="1">
    <location>
        <begin position="138"/>
        <end position="147"/>
    </location>
</feature>
<feature type="compositionally biased region" description="Low complexity" evidence="1">
    <location>
        <begin position="239"/>
        <end position="284"/>
    </location>
</feature>
<feature type="region of interest" description="Disordered" evidence="1">
    <location>
        <begin position="804"/>
        <end position="897"/>
    </location>
</feature>
<dbReference type="EMBL" id="BRXU01000047">
    <property type="protein sequence ID" value="GLC61488.1"/>
    <property type="molecule type" value="Genomic_DNA"/>
</dbReference>
<name>A0A9W6C0H0_9CHLO</name>
<feature type="compositionally biased region" description="Low complexity" evidence="1">
    <location>
        <begin position="543"/>
        <end position="555"/>
    </location>
</feature>
<protein>
    <submittedName>
        <fullName evidence="2">Uncharacterized protein</fullName>
    </submittedName>
</protein>
<evidence type="ECO:0000313" key="3">
    <source>
        <dbReference type="Proteomes" id="UP001165080"/>
    </source>
</evidence>
<feature type="compositionally biased region" description="Polar residues" evidence="1">
    <location>
        <begin position="187"/>
        <end position="200"/>
    </location>
</feature>
<feature type="compositionally biased region" description="Polar residues" evidence="1">
    <location>
        <begin position="156"/>
        <end position="169"/>
    </location>
</feature>
<dbReference type="AlphaFoldDB" id="A0A9W6C0H0"/>
<evidence type="ECO:0000313" key="2">
    <source>
        <dbReference type="EMBL" id="GLC61488.1"/>
    </source>
</evidence>
<proteinExistence type="predicted"/>
<feature type="compositionally biased region" description="Low complexity" evidence="1">
    <location>
        <begin position="754"/>
        <end position="777"/>
    </location>
</feature>
<evidence type="ECO:0000256" key="1">
    <source>
        <dbReference type="SAM" id="MobiDB-lite"/>
    </source>
</evidence>
<dbReference type="Proteomes" id="UP001165080">
    <property type="component" value="Unassembled WGS sequence"/>
</dbReference>
<feature type="compositionally biased region" description="Basic and acidic residues" evidence="1">
    <location>
        <begin position="14"/>
        <end position="28"/>
    </location>
</feature>
<reference evidence="2 3" key="1">
    <citation type="journal article" date="2023" name="Commun. Biol.">
        <title>Reorganization of the ancestral sex-determining regions during the evolution of trioecy in Pleodorina starrii.</title>
        <authorList>
            <person name="Takahashi K."/>
            <person name="Suzuki S."/>
            <person name="Kawai-Toyooka H."/>
            <person name="Yamamoto K."/>
            <person name="Hamaji T."/>
            <person name="Ootsuki R."/>
            <person name="Yamaguchi H."/>
            <person name="Kawachi M."/>
            <person name="Higashiyama T."/>
            <person name="Nozaki H."/>
        </authorList>
    </citation>
    <scope>NUCLEOTIDE SEQUENCE [LARGE SCALE GENOMIC DNA]</scope>
    <source>
        <strain evidence="2 3">NIES-4479</strain>
    </source>
</reference>
<feature type="compositionally biased region" description="Basic and acidic residues" evidence="1">
    <location>
        <begin position="684"/>
        <end position="694"/>
    </location>
</feature>
<feature type="region of interest" description="Disordered" evidence="1">
    <location>
        <begin position="543"/>
        <end position="780"/>
    </location>
</feature>
<feature type="compositionally biased region" description="Basic and acidic residues" evidence="1">
    <location>
        <begin position="633"/>
        <end position="649"/>
    </location>
</feature>
<gene>
    <name evidence="2" type="primary">PLEST010890</name>
    <name evidence="2" type="ORF">PLESTB_001762000</name>
</gene>
<feature type="compositionally biased region" description="Low complexity" evidence="1">
    <location>
        <begin position="695"/>
        <end position="707"/>
    </location>
</feature>
<keyword evidence="3" id="KW-1185">Reference proteome</keyword>
<feature type="compositionally biased region" description="Low complexity" evidence="1">
    <location>
        <begin position="174"/>
        <end position="186"/>
    </location>
</feature>
<feature type="compositionally biased region" description="Low complexity" evidence="1">
    <location>
        <begin position="832"/>
        <end position="842"/>
    </location>
</feature>